<comment type="cofactor">
    <cofactor evidence="1">
        <name>Mg(2+)</name>
        <dbReference type="ChEBI" id="CHEBI:18420"/>
    </cofactor>
</comment>
<dbReference type="Pfam" id="PF13855">
    <property type="entry name" value="LRR_8"/>
    <property type="match status" value="2"/>
</dbReference>
<dbReference type="SUPFAM" id="SSF56112">
    <property type="entry name" value="Protein kinase-like (PK-like)"/>
    <property type="match status" value="1"/>
</dbReference>
<dbReference type="Gene3D" id="3.30.200.20">
    <property type="entry name" value="Phosphorylase Kinase, domain 1"/>
    <property type="match status" value="1"/>
</dbReference>
<dbReference type="Pfam" id="PF23744">
    <property type="entry name" value="ARM_LRRK2"/>
    <property type="match status" value="1"/>
</dbReference>
<dbReference type="PRINTS" id="PR00449">
    <property type="entry name" value="RASTRNSFRMNG"/>
</dbReference>
<dbReference type="Gene3D" id="3.30.70.1390">
    <property type="entry name" value="ROC domain from the Parkinson's disease-associated leucine-rich repeat kinase 2"/>
    <property type="match status" value="1"/>
</dbReference>
<evidence type="ECO:0000313" key="20">
    <source>
        <dbReference type="RefSeq" id="XP_055882521.1"/>
    </source>
</evidence>
<feature type="domain" description="Protein kinase" evidence="15">
    <location>
        <begin position="1974"/>
        <end position="2234"/>
    </location>
</feature>
<dbReference type="InterPro" id="IPR036770">
    <property type="entry name" value="Ankyrin_rpt-contain_sf"/>
</dbReference>
<dbReference type="InterPro" id="IPR000719">
    <property type="entry name" value="Prot_kinase_dom"/>
</dbReference>
<dbReference type="SMART" id="SM00220">
    <property type="entry name" value="S_TKc"/>
    <property type="match status" value="1"/>
</dbReference>
<dbReference type="Gene3D" id="1.10.510.10">
    <property type="entry name" value="Transferase(Phosphotransferase) domain 1"/>
    <property type="match status" value="1"/>
</dbReference>
<dbReference type="InterPro" id="IPR051420">
    <property type="entry name" value="Ser_Thr_Kinases_DiverseReg"/>
</dbReference>
<dbReference type="Gene3D" id="1.25.40.20">
    <property type="entry name" value="Ankyrin repeat-containing domain"/>
    <property type="match status" value="1"/>
</dbReference>
<dbReference type="InterPro" id="IPR056593">
    <property type="entry name" value="ANK_LRRK2"/>
</dbReference>
<gene>
    <name evidence="18 19 20 21" type="primary">LOC106061426</name>
</gene>
<dbReference type="PRINTS" id="PR00019">
    <property type="entry name" value="LEURICHRPT"/>
</dbReference>
<evidence type="ECO:0000256" key="8">
    <source>
        <dbReference type="ARBA" id="ARBA00022777"/>
    </source>
</evidence>
<organism evidence="17 21">
    <name type="scientific">Biomphalaria glabrata</name>
    <name type="common">Bloodfluke planorb</name>
    <name type="synonym">Freshwater snail</name>
    <dbReference type="NCBI Taxonomy" id="6526"/>
    <lineage>
        <taxon>Eukaryota</taxon>
        <taxon>Metazoa</taxon>
        <taxon>Spiralia</taxon>
        <taxon>Lophotrochozoa</taxon>
        <taxon>Mollusca</taxon>
        <taxon>Gastropoda</taxon>
        <taxon>Heterobranchia</taxon>
        <taxon>Euthyneura</taxon>
        <taxon>Panpulmonata</taxon>
        <taxon>Hygrophila</taxon>
        <taxon>Lymnaeoidea</taxon>
        <taxon>Planorbidae</taxon>
        <taxon>Biomphalaria</taxon>
    </lineage>
</organism>
<dbReference type="InterPro" id="IPR032675">
    <property type="entry name" value="LRR_dom_sf"/>
</dbReference>
<evidence type="ECO:0000256" key="10">
    <source>
        <dbReference type="ARBA" id="ARBA00023134"/>
    </source>
</evidence>
<dbReference type="Pfam" id="PF25497">
    <property type="entry name" value="COR-B"/>
    <property type="match status" value="1"/>
</dbReference>
<dbReference type="PANTHER" id="PTHR48005:SF13">
    <property type="entry name" value="SERINE_THREONINE-PROTEIN KINASE DDB_G0278509-RELATED"/>
    <property type="match status" value="1"/>
</dbReference>
<dbReference type="InterPro" id="IPR032171">
    <property type="entry name" value="COR-A"/>
</dbReference>
<keyword evidence="10" id="KW-0342">GTP-binding</keyword>
<keyword evidence="13" id="KW-0040">ANK repeat</keyword>
<evidence type="ECO:0000256" key="3">
    <source>
        <dbReference type="ARBA" id="ARBA00022527"/>
    </source>
</evidence>
<dbReference type="InterPro" id="IPR015943">
    <property type="entry name" value="WD40/YVTN_repeat-like_dom_sf"/>
</dbReference>
<keyword evidence="9" id="KW-0067">ATP-binding</keyword>
<dbReference type="InterPro" id="IPR001611">
    <property type="entry name" value="Leu-rich_rpt"/>
</dbReference>
<dbReference type="InterPro" id="IPR002110">
    <property type="entry name" value="Ankyrin_rpt"/>
</dbReference>
<dbReference type="InterPro" id="IPR020859">
    <property type="entry name" value="ROC"/>
</dbReference>
<comment type="catalytic activity">
    <reaction evidence="11">
        <text>L-threonyl-[protein] + ATP = O-phospho-L-threonyl-[protein] + ADP + H(+)</text>
        <dbReference type="Rhea" id="RHEA:46608"/>
        <dbReference type="Rhea" id="RHEA-COMP:11060"/>
        <dbReference type="Rhea" id="RHEA-COMP:11605"/>
        <dbReference type="ChEBI" id="CHEBI:15378"/>
        <dbReference type="ChEBI" id="CHEBI:30013"/>
        <dbReference type="ChEBI" id="CHEBI:30616"/>
        <dbReference type="ChEBI" id="CHEBI:61977"/>
        <dbReference type="ChEBI" id="CHEBI:456216"/>
        <dbReference type="EC" id="2.7.11.1"/>
    </reaction>
</comment>
<dbReference type="SUPFAM" id="SSF48403">
    <property type="entry name" value="Ankyrin repeat"/>
    <property type="match status" value="1"/>
</dbReference>
<dbReference type="PROSITE" id="PS51424">
    <property type="entry name" value="ROC"/>
    <property type="match status" value="1"/>
</dbReference>
<dbReference type="InterPro" id="IPR056597">
    <property type="entry name" value="ARM_LRRK2"/>
</dbReference>
<dbReference type="Gene3D" id="1.10.10.10">
    <property type="entry name" value="Winged helix-like DNA-binding domain superfamily/Winged helix DNA-binding domain"/>
    <property type="match status" value="1"/>
</dbReference>
<dbReference type="SMART" id="SM00369">
    <property type="entry name" value="LRR_TYP"/>
    <property type="match status" value="8"/>
</dbReference>
<dbReference type="Gene3D" id="3.80.10.10">
    <property type="entry name" value="Ribonuclease Inhibitor"/>
    <property type="match status" value="3"/>
</dbReference>
<evidence type="ECO:0000256" key="6">
    <source>
        <dbReference type="ARBA" id="ARBA00022737"/>
    </source>
</evidence>
<evidence type="ECO:0000256" key="14">
    <source>
        <dbReference type="SAM" id="MobiDB-lite"/>
    </source>
</evidence>
<dbReference type="InterPro" id="IPR011989">
    <property type="entry name" value="ARM-like"/>
</dbReference>
<dbReference type="SUPFAM" id="SSF48371">
    <property type="entry name" value="ARM repeat"/>
    <property type="match status" value="2"/>
</dbReference>
<dbReference type="Pfam" id="PF23745">
    <property type="entry name" value="ANK_LRRK2"/>
    <property type="match status" value="1"/>
</dbReference>
<evidence type="ECO:0000256" key="13">
    <source>
        <dbReference type="PROSITE-ProRule" id="PRU00023"/>
    </source>
</evidence>
<dbReference type="PROSITE" id="PS51450">
    <property type="entry name" value="LRR"/>
    <property type="match status" value="4"/>
</dbReference>
<feature type="region of interest" description="Disordered" evidence="14">
    <location>
        <begin position="997"/>
        <end position="1054"/>
    </location>
</feature>
<evidence type="ECO:0000313" key="21">
    <source>
        <dbReference type="RefSeq" id="XP_055882522.1"/>
    </source>
</evidence>
<dbReference type="EC" id="2.7.11.1" evidence="2"/>
<dbReference type="OMA" id="FIVECMV"/>
<keyword evidence="5" id="KW-0808">Transferase</keyword>
<evidence type="ECO:0000256" key="4">
    <source>
        <dbReference type="ARBA" id="ARBA00022614"/>
    </source>
</evidence>
<name>A0A9W3A5D7_BIOGL</name>
<feature type="region of interest" description="Disordered" evidence="14">
    <location>
        <begin position="907"/>
        <end position="927"/>
    </location>
</feature>
<dbReference type="GO" id="GO:0004674">
    <property type="term" value="F:protein serine/threonine kinase activity"/>
    <property type="evidence" value="ECO:0007669"/>
    <property type="project" value="UniProtKB-KW"/>
</dbReference>
<dbReference type="RefSeq" id="XP_055882519.1">
    <property type="nucleotide sequence ID" value="XM_056026544.1"/>
</dbReference>
<comment type="catalytic activity">
    <reaction evidence="12">
        <text>L-seryl-[protein] + ATP = O-phospho-L-seryl-[protein] + ADP + H(+)</text>
        <dbReference type="Rhea" id="RHEA:17989"/>
        <dbReference type="Rhea" id="RHEA-COMP:9863"/>
        <dbReference type="Rhea" id="RHEA-COMP:11604"/>
        <dbReference type="ChEBI" id="CHEBI:15378"/>
        <dbReference type="ChEBI" id="CHEBI:29999"/>
        <dbReference type="ChEBI" id="CHEBI:30616"/>
        <dbReference type="ChEBI" id="CHEBI:83421"/>
        <dbReference type="ChEBI" id="CHEBI:456216"/>
        <dbReference type="EC" id="2.7.11.1"/>
    </reaction>
</comment>
<dbReference type="GO" id="GO:0005524">
    <property type="term" value="F:ATP binding"/>
    <property type="evidence" value="ECO:0007669"/>
    <property type="project" value="UniProtKB-KW"/>
</dbReference>
<dbReference type="PROSITE" id="PS50297">
    <property type="entry name" value="ANK_REP_REGION"/>
    <property type="match status" value="1"/>
</dbReference>
<evidence type="ECO:0000259" key="15">
    <source>
        <dbReference type="PROSITE" id="PS50011"/>
    </source>
</evidence>
<keyword evidence="6" id="KW-0677">Repeat</keyword>
<feature type="domain" description="Roc" evidence="16">
    <location>
        <begin position="1414"/>
        <end position="1601"/>
    </location>
</feature>
<dbReference type="GO" id="GO:0005525">
    <property type="term" value="F:GTP binding"/>
    <property type="evidence" value="ECO:0007669"/>
    <property type="project" value="UniProtKB-KW"/>
</dbReference>
<evidence type="ECO:0000259" key="16">
    <source>
        <dbReference type="PROSITE" id="PS51424"/>
    </source>
</evidence>
<dbReference type="PANTHER" id="PTHR48005">
    <property type="entry name" value="LEUCINE RICH REPEAT KINASE 2"/>
    <property type="match status" value="1"/>
</dbReference>
<sequence>MHQTESDESSFLCVQITQDIKNAVYAQEVDKILRTLTSSTESEDLKSALCKLKEIYEIAPKHLEEYQVPNAVLSAMIHVANEKDVQLLGLEMMNIFMVESPVFYDKICRLTGLFNHAIKLLCDDSMDLMGVYSRVITLIAKLLKSDHLKIHISHNNFWLKLMERVMLGLKSFCSDVCSVVESLQVLAFILKQDADLRDVLAEKYRVQYIELFKVYEQSSQFIKNYLRTLRILSKNTTARSLVSLSAMNQVLSIIAKYKSENDVIEESFLLVEVLCYHDHAREFLVDKGYIMSILFPELRSSRDNVQIQISGLCIFLITADLMFLTGSLSELASRWLELIYHAMSKHMEKLEIHLYGCKALSKLLECRPEVYMWIGESPDLKQFPVHTLCLGAILMFGNNSDVYVAACKSIYYLTADNDALCQSLMAKNSHIAVLEGLVTHITCPKAIIAGCKAVRGLAIFQSDHKLKIAQYECDIFPILLEIIKKFHSKVEVQSEVISTIACFADIDIIRHQCFVVKVHLYILEAMDNFPGDEYLQEAAIEAMAVLGGATNGPEILNSHRAIEKIIKSLKRFLHNGDIQKKGLWALQILADWQLVESTAMCKELALIIRCTMKNYPNSLVILKEAIVAMQILSEKGAEKDQYSNMASILVEMECHELLFQILEKCDDNQGLHDLASECLYVIGIEQDLKSRMLLTACSKGFLAGAECLIEIGADVNIGHGAETPLYYAVKNNNNNMVELLLRHGVRDVRTALKLSLDCGYHSITGMLLAYIGRDKETGTVVWSNIQLCDLYPEWILPTLLERDRSTQSFSITSKQLVAKIKNSEMRRNFRITNHHPSYSDLELIRHKCFRYRKSSSTDLRRLSTPEVGGIKAETPKRPSSVGLPVMNGMNREIISVPSIHTLKSTSDANNVSIPASPDDAPVFEHSEDDWEDWKKTTLTGANIPFSPSDPRRPTSLSKIENVPSKFDSLASSAPWLRKYSSQDKKFAYSKKRNRKFTIGQSSTESSPGDDVSMPISEHYSSDTDESVTRASSSLSIQSTDEADTEIPGNDTKGNPIKEYSIRNLDLSGNSIPSLDKLVDNGSELLQRFTSLECLDLSNNNLTRLPDQLFKSLSGLKQLNLSCNKLTTFPDAILLCCNLNFLDLSSNQIETVVLYPNKSLLLTELNLMKNMITYFPVGLHFAFPQLTKLDISSNEMKELPVDSLGLPELRLLDFSHNYVQVLPDAFLQNCLKLEMLIAVNNRLESLPNEALAADLMRLTTIRLSNNKILEKEPFYMSKFILELPNVRVVELASNGILGFPPPCLWKSQMLKELVLSRNMITKLHFEGVRLWSKLEKLQLAHNKISELPKEIGQLTSLQSLDLSYNKLLTTLPDELGKCTRLWEMPLDGLSLDLDDGLLRGRVKDLVIYLHNRLKKAQRYFRMKLMVVGYGGRGKTSLLQALKRKIKYQSEKPQVTVGVIVEDWKYERQRFGKAVTYTLNTWDFAGQEDFYSTHQCFLSNRTVYLAVYDISLGLDEIDKLKPWLSNIHARAPGCPVIVVGTHYDVIPEEDREYVFAQFDVKLKELVNKPGFPAISCFALIDLTKETPELHKLRKKVQETVDQFKIKGQPVMGQKVPASYVRLGELLHEEAKRIQKSFPVIRHSQLIRLVRSSNLDLDEDGELQQAVNFLHESGVLLHYNETTLQMRDFYFINPGWLCRMMAQVVTVPEINPFIDRNGIMKKSCVSMLFTGRETSGESNFTFPSSLIPQYLHLLEKFEIALPRNEEELLIPCRLPYRRPNIELPAQDRSELVYRYYVMPYTPIGFWSRLLTRLIAFSESQLVESMLFIQEKPNVQFWKEGIFAKWNSGTFFLVDSFKSELDEIHMTVPNTAHGCRLLGCLVDHAESLIDEWYPGLVSIDPLLGRELLEKFVPCTLCQGGQPYLFSFNHLLLHSENHSDIYCPGHKGMADLVMLAPDIMLADIEPHFHLDLEQFEFKESLENVCGDGGFASVYKAKYKSKNVAVKVFNAIGDIHPHKMLRQEATILRRLNHPSVISLIAVAVRPVRLVVIEFAPHKSIGEIFRSSQQFSRMMQLKIAQQVSEGLDYLHSLLIIFRDLKPDNVLVFSLAPDALINVKIADYGISQFTTLFGLMAQEGTPGFRAPEVIRGETYSFQADIFSFGILLYMLVTGGIHPFEELEFKSEIDKAFAENIAVTPITQRCPPWPDFEELINQCLHQVPDYRPKVHDIFERLSSAEFFSLREILPVSVGTTVECIAIQQQPGSKSVRLWVASGDNEYMQLTWLSLLDYKDEVITSNRSRQSLDYSVKNGMGTMFRDGRILCILPVSYENVDFILLGTQAGKIWVFSTITNELLHSTQQLQDSVLSLFVVQRHYPRTGYRRGDEPLVLAGLANGKMALYTISEILQEPIMDPIEINLGESYEPVRCIIRCSLDRKVIASCGAKIIVLETKRGVAVENIFNTLEKNDAEFNPVTSMACGRLLYVAHRSSTHIQAWDVLHGRLKSVLDISKVFNLSTKDSRVTSMVLHDKILWVGSGGGQIALIDTVNWTPVICTHRHTASVRCLLTVKIKGLTQFSSTSTTKNVILSGGLGFQNRSDSDSYKDNQYGCILVWDSDFPQTVKQFFDWSKKRKDLNTIISRSTT</sequence>
<evidence type="ECO:0000313" key="18">
    <source>
        <dbReference type="RefSeq" id="XP_055882519.1"/>
    </source>
</evidence>
<dbReference type="Proteomes" id="UP001165740">
    <property type="component" value="Chromosome 4"/>
</dbReference>
<dbReference type="RefSeq" id="XP_055882520.1">
    <property type="nucleotide sequence ID" value="XM_056026545.1"/>
</dbReference>
<feature type="region of interest" description="Disordered" evidence="14">
    <location>
        <begin position="939"/>
        <end position="959"/>
    </location>
</feature>
<dbReference type="Pfam" id="PF23748">
    <property type="entry name" value="Beta-prop_LRRK2"/>
    <property type="match status" value="1"/>
</dbReference>
<dbReference type="SUPFAM" id="SSF52058">
    <property type="entry name" value="L domain-like"/>
    <property type="match status" value="1"/>
</dbReference>
<dbReference type="GeneID" id="106061426"/>
<dbReference type="InterPro" id="IPR011009">
    <property type="entry name" value="Kinase-like_dom_sf"/>
</dbReference>
<dbReference type="Gene3D" id="2.130.10.10">
    <property type="entry name" value="YVTN repeat-like/Quinoprotein amine dehydrogenase"/>
    <property type="match status" value="1"/>
</dbReference>
<dbReference type="PROSITE" id="PS50088">
    <property type="entry name" value="ANK_REPEAT"/>
    <property type="match status" value="1"/>
</dbReference>
<evidence type="ECO:0000256" key="12">
    <source>
        <dbReference type="ARBA" id="ARBA00048679"/>
    </source>
</evidence>
<keyword evidence="17" id="KW-1185">Reference proteome</keyword>
<dbReference type="InterPro" id="IPR005225">
    <property type="entry name" value="Small_GTP-bd"/>
</dbReference>
<dbReference type="OrthoDB" id="1866797at2759"/>
<evidence type="ECO:0000256" key="1">
    <source>
        <dbReference type="ARBA" id="ARBA00001946"/>
    </source>
</evidence>
<keyword evidence="8" id="KW-0418">Kinase</keyword>
<feature type="compositionally biased region" description="Polar residues" evidence="14">
    <location>
        <begin position="1028"/>
        <end position="1039"/>
    </location>
</feature>
<dbReference type="InterPro" id="IPR011047">
    <property type="entry name" value="Quinoprotein_ADH-like_sf"/>
</dbReference>
<dbReference type="SMART" id="SM00248">
    <property type="entry name" value="ANK"/>
    <property type="match status" value="2"/>
</dbReference>
<keyword evidence="4" id="KW-0433">Leucine-rich repeat</keyword>
<accession>A0A9W3A5D7</accession>
<evidence type="ECO:0000256" key="9">
    <source>
        <dbReference type="ARBA" id="ARBA00022840"/>
    </source>
</evidence>
<evidence type="ECO:0000256" key="7">
    <source>
        <dbReference type="ARBA" id="ARBA00022741"/>
    </source>
</evidence>
<dbReference type="InterPro" id="IPR003591">
    <property type="entry name" value="Leu-rich_rpt_typical-subtyp"/>
</dbReference>
<evidence type="ECO:0000313" key="17">
    <source>
        <dbReference type="Proteomes" id="UP001165740"/>
    </source>
</evidence>
<keyword evidence="7" id="KW-0547">Nucleotide-binding</keyword>
<dbReference type="InterPro" id="IPR027417">
    <property type="entry name" value="P-loop_NTPase"/>
</dbReference>
<keyword evidence="3" id="KW-0723">Serine/threonine-protein kinase</keyword>
<proteinExistence type="predicted"/>
<reference evidence="18 19" key="1">
    <citation type="submission" date="2025-04" db="UniProtKB">
        <authorList>
            <consortium name="RefSeq"/>
        </authorList>
    </citation>
    <scope>IDENTIFICATION</scope>
</reference>
<dbReference type="SMART" id="SM00364">
    <property type="entry name" value="LRR_BAC"/>
    <property type="match status" value="7"/>
</dbReference>
<dbReference type="InterPro" id="IPR057263">
    <property type="entry name" value="COR-B"/>
</dbReference>
<dbReference type="RefSeq" id="XP_055882522.1">
    <property type="nucleotide sequence ID" value="XM_056026547.1"/>
</dbReference>
<dbReference type="SUPFAM" id="SSF50998">
    <property type="entry name" value="Quinoprotein alcohol dehydrogenase-like"/>
    <property type="match status" value="1"/>
</dbReference>
<protein>
    <recommendedName>
        <fullName evidence="2">non-specific serine/threonine protein kinase</fullName>
        <ecNumber evidence="2">2.7.11.1</ecNumber>
    </recommendedName>
</protein>
<evidence type="ECO:0000313" key="19">
    <source>
        <dbReference type="RefSeq" id="XP_055882520.1"/>
    </source>
</evidence>
<dbReference type="Gene3D" id="3.40.50.300">
    <property type="entry name" value="P-loop containing nucleotide triphosphate hydrolases"/>
    <property type="match status" value="1"/>
</dbReference>
<dbReference type="Gene3D" id="1.25.10.10">
    <property type="entry name" value="Leucine-rich Repeat Variant"/>
    <property type="match status" value="1"/>
</dbReference>
<dbReference type="SUPFAM" id="SSF52540">
    <property type="entry name" value="P-loop containing nucleoside triphosphate hydrolases"/>
    <property type="match status" value="1"/>
</dbReference>
<dbReference type="Pfam" id="PF16095">
    <property type="entry name" value="COR-A"/>
    <property type="match status" value="1"/>
</dbReference>
<dbReference type="InterPro" id="IPR036388">
    <property type="entry name" value="WH-like_DNA-bd_sf"/>
</dbReference>
<evidence type="ECO:0000256" key="5">
    <source>
        <dbReference type="ARBA" id="ARBA00022679"/>
    </source>
</evidence>
<dbReference type="PROSITE" id="PS50011">
    <property type="entry name" value="PROTEIN_KINASE_DOM"/>
    <property type="match status" value="1"/>
</dbReference>
<dbReference type="RefSeq" id="XP_055882521.1">
    <property type="nucleotide sequence ID" value="XM_056026546.1"/>
</dbReference>
<dbReference type="GO" id="GO:0009966">
    <property type="term" value="P:regulation of signal transduction"/>
    <property type="evidence" value="ECO:0007669"/>
    <property type="project" value="UniProtKB-ARBA"/>
</dbReference>
<feature type="repeat" description="ANK" evidence="13">
    <location>
        <begin position="720"/>
        <end position="745"/>
    </location>
</feature>
<dbReference type="NCBIfam" id="TIGR00231">
    <property type="entry name" value="small_GTP"/>
    <property type="match status" value="1"/>
</dbReference>
<evidence type="ECO:0000256" key="2">
    <source>
        <dbReference type="ARBA" id="ARBA00012513"/>
    </source>
</evidence>
<dbReference type="InterPro" id="IPR016024">
    <property type="entry name" value="ARM-type_fold"/>
</dbReference>
<dbReference type="Pfam" id="PF00069">
    <property type="entry name" value="Pkinase"/>
    <property type="match status" value="1"/>
</dbReference>
<dbReference type="InterPro" id="IPR056602">
    <property type="entry name" value="Beta-prop_LRRK2"/>
</dbReference>
<dbReference type="Pfam" id="PF08477">
    <property type="entry name" value="Roc"/>
    <property type="match status" value="1"/>
</dbReference>
<evidence type="ECO:0000256" key="11">
    <source>
        <dbReference type="ARBA" id="ARBA00047899"/>
    </source>
</evidence>